<feature type="compositionally biased region" description="Basic and acidic residues" evidence="1">
    <location>
        <begin position="35"/>
        <end position="48"/>
    </location>
</feature>
<evidence type="ECO:0000313" key="2">
    <source>
        <dbReference type="EMBL" id="KAL0458434.1"/>
    </source>
</evidence>
<accession>A0AAW2XWE7</accession>
<gene>
    <name evidence="2" type="ORF">Slati_0470600</name>
</gene>
<organism evidence="2">
    <name type="scientific">Sesamum latifolium</name>
    <dbReference type="NCBI Taxonomy" id="2727402"/>
    <lineage>
        <taxon>Eukaryota</taxon>
        <taxon>Viridiplantae</taxon>
        <taxon>Streptophyta</taxon>
        <taxon>Embryophyta</taxon>
        <taxon>Tracheophyta</taxon>
        <taxon>Spermatophyta</taxon>
        <taxon>Magnoliopsida</taxon>
        <taxon>eudicotyledons</taxon>
        <taxon>Gunneridae</taxon>
        <taxon>Pentapetalae</taxon>
        <taxon>asterids</taxon>
        <taxon>lamiids</taxon>
        <taxon>Lamiales</taxon>
        <taxon>Pedaliaceae</taxon>
        <taxon>Sesamum</taxon>
    </lineage>
</organism>
<dbReference type="EMBL" id="JACGWN010000002">
    <property type="protein sequence ID" value="KAL0458434.1"/>
    <property type="molecule type" value="Genomic_DNA"/>
</dbReference>
<reference evidence="2" key="2">
    <citation type="journal article" date="2024" name="Plant">
        <title>Genomic evolution and insights into agronomic trait innovations of Sesamum species.</title>
        <authorList>
            <person name="Miao H."/>
            <person name="Wang L."/>
            <person name="Qu L."/>
            <person name="Liu H."/>
            <person name="Sun Y."/>
            <person name="Le M."/>
            <person name="Wang Q."/>
            <person name="Wei S."/>
            <person name="Zheng Y."/>
            <person name="Lin W."/>
            <person name="Duan Y."/>
            <person name="Cao H."/>
            <person name="Xiong S."/>
            <person name="Wang X."/>
            <person name="Wei L."/>
            <person name="Li C."/>
            <person name="Ma Q."/>
            <person name="Ju M."/>
            <person name="Zhao R."/>
            <person name="Li G."/>
            <person name="Mu C."/>
            <person name="Tian Q."/>
            <person name="Mei H."/>
            <person name="Zhang T."/>
            <person name="Gao T."/>
            <person name="Zhang H."/>
        </authorList>
    </citation>
    <scope>NUCLEOTIDE SEQUENCE</scope>
    <source>
        <strain evidence="2">KEN1</strain>
    </source>
</reference>
<comment type="caution">
    <text evidence="2">The sequence shown here is derived from an EMBL/GenBank/DDBJ whole genome shotgun (WGS) entry which is preliminary data.</text>
</comment>
<sequence>MAKYQKEEEEVKRLQREVHALQEEHAEELQVQADQVRKEFPETEEKESPGSLLGQPFGRAQV</sequence>
<feature type="region of interest" description="Disordered" evidence="1">
    <location>
        <begin position="25"/>
        <end position="62"/>
    </location>
</feature>
<name>A0AAW2XWE7_9LAMI</name>
<reference evidence="2" key="1">
    <citation type="submission" date="2020-06" db="EMBL/GenBank/DDBJ databases">
        <authorList>
            <person name="Li T."/>
            <person name="Hu X."/>
            <person name="Zhang T."/>
            <person name="Song X."/>
            <person name="Zhang H."/>
            <person name="Dai N."/>
            <person name="Sheng W."/>
            <person name="Hou X."/>
            <person name="Wei L."/>
        </authorList>
    </citation>
    <scope>NUCLEOTIDE SEQUENCE</scope>
    <source>
        <strain evidence="2">KEN1</strain>
        <tissue evidence="2">Leaf</tissue>
    </source>
</reference>
<evidence type="ECO:0000256" key="1">
    <source>
        <dbReference type="SAM" id="MobiDB-lite"/>
    </source>
</evidence>
<protein>
    <submittedName>
        <fullName evidence="2">Uncharacterized protein</fullName>
    </submittedName>
</protein>
<proteinExistence type="predicted"/>
<dbReference type="AlphaFoldDB" id="A0AAW2XWE7"/>